<dbReference type="PANTHER" id="PTHR31511">
    <property type="entry name" value="PROTEIN CBG23764"/>
    <property type="match status" value="1"/>
</dbReference>
<organism evidence="1 2">
    <name type="scientific">Araneus ventricosus</name>
    <name type="common">Orbweaver spider</name>
    <name type="synonym">Epeira ventricosa</name>
    <dbReference type="NCBI Taxonomy" id="182803"/>
    <lineage>
        <taxon>Eukaryota</taxon>
        <taxon>Metazoa</taxon>
        <taxon>Ecdysozoa</taxon>
        <taxon>Arthropoda</taxon>
        <taxon>Chelicerata</taxon>
        <taxon>Arachnida</taxon>
        <taxon>Araneae</taxon>
        <taxon>Araneomorphae</taxon>
        <taxon>Entelegynae</taxon>
        <taxon>Araneoidea</taxon>
        <taxon>Araneidae</taxon>
        <taxon>Araneus</taxon>
    </lineage>
</organism>
<proteinExistence type="predicted"/>
<reference evidence="1 2" key="1">
    <citation type="journal article" date="2019" name="Sci. Rep.">
        <title>Orb-weaving spider Araneus ventricosus genome elucidates the spidroin gene catalogue.</title>
        <authorList>
            <person name="Kono N."/>
            <person name="Nakamura H."/>
            <person name="Ohtoshi R."/>
            <person name="Moran D.A.P."/>
            <person name="Shinohara A."/>
            <person name="Yoshida Y."/>
            <person name="Fujiwara M."/>
            <person name="Mori M."/>
            <person name="Tomita M."/>
            <person name="Arakawa K."/>
        </authorList>
    </citation>
    <scope>NUCLEOTIDE SEQUENCE [LARGE SCALE GENOMIC DNA]</scope>
</reference>
<keyword evidence="2" id="KW-1185">Reference proteome</keyword>
<evidence type="ECO:0000313" key="2">
    <source>
        <dbReference type="Proteomes" id="UP000499080"/>
    </source>
</evidence>
<dbReference type="SUPFAM" id="SSF56672">
    <property type="entry name" value="DNA/RNA polymerases"/>
    <property type="match status" value="1"/>
</dbReference>
<dbReference type="InterPro" id="IPR043502">
    <property type="entry name" value="DNA/RNA_pol_sf"/>
</dbReference>
<dbReference type="OrthoDB" id="7697120at2759"/>
<protein>
    <recommendedName>
        <fullName evidence="3">DNA-directed DNA polymerase</fullName>
    </recommendedName>
</protein>
<evidence type="ECO:0008006" key="3">
    <source>
        <dbReference type="Google" id="ProtNLM"/>
    </source>
</evidence>
<gene>
    <name evidence="1" type="ORF">AVEN_76370_1</name>
</gene>
<accession>A0A4Y2T7R5</accession>
<dbReference type="AlphaFoldDB" id="A0A4Y2T7R5"/>
<dbReference type="EMBL" id="BGPR01026031">
    <property type="protein sequence ID" value="GBN95439.1"/>
    <property type="molecule type" value="Genomic_DNA"/>
</dbReference>
<sequence length="127" mass="14881">MQYYELDPVHFVTSAKLTWNAGLKFTKVELQLLSNVNDYIWFESQMRGGICFSGKRYEKENNPYISETYNDSKPLKYILALDANNLYGYVMSQSLPVGNFSWLTYEEIQNFDRGRCELSRKSTSENK</sequence>
<dbReference type="Proteomes" id="UP000499080">
    <property type="component" value="Unassembled WGS sequence"/>
</dbReference>
<name>A0A4Y2T7R5_ARAVE</name>
<comment type="caution">
    <text evidence="1">The sequence shown here is derived from an EMBL/GenBank/DDBJ whole genome shotgun (WGS) entry which is preliminary data.</text>
</comment>
<dbReference type="GO" id="GO:0071897">
    <property type="term" value="P:DNA biosynthetic process"/>
    <property type="evidence" value="ECO:0007669"/>
    <property type="project" value="UniProtKB-ARBA"/>
</dbReference>
<dbReference type="PANTHER" id="PTHR31511:SF12">
    <property type="entry name" value="RHO TERMINATION FACTOR N-TERMINAL DOMAIN-CONTAINING PROTEIN"/>
    <property type="match status" value="1"/>
</dbReference>
<evidence type="ECO:0000313" key="1">
    <source>
        <dbReference type="EMBL" id="GBN95439.1"/>
    </source>
</evidence>